<dbReference type="Proteomes" id="UP001331761">
    <property type="component" value="Unassembled WGS sequence"/>
</dbReference>
<keyword evidence="10" id="KW-0460">Magnesium</keyword>
<dbReference type="Pfam" id="PF05700">
    <property type="entry name" value="BCAS2"/>
    <property type="match status" value="1"/>
</dbReference>
<dbReference type="SMART" id="SM00484">
    <property type="entry name" value="XPGI"/>
    <property type="match status" value="1"/>
</dbReference>
<comment type="cofactor">
    <cofactor evidence="1">
        <name>Mg(2+)</name>
        <dbReference type="ChEBI" id="CHEBI:18420"/>
    </cofactor>
</comment>
<dbReference type="GO" id="GO:0071013">
    <property type="term" value="C:catalytic step 2 spliceosome"/>
    <property type="evidence" value="ECO:0007669"/>
    <property type="project" value="TreeGrafter"/>
</dbReference>
<dbReference type="SUPFAM" id="SSF47807">
    <property type="entry name" value="5' to 3' exonuclease, C-terminal subdomain"/>
    <property type="match status" value="1"/>
</dbReference>
<evidence type="ECO:0000256" key="10">
    <source>
        <dbReference type="ARBA" id="ARBA00022842"/>
    </source>
</evidence>
<evidence type="ECO:0000256" key="2">
    <source>
        <dbReference type="ARBA" id="ARBA00004123"/>
    </source>
</evidence>
<keyword evidence="9" id="KW-0378">Hydrolase</keyword>
<dbReference type="GO" id="GO:0071011">
    <property type="term" value="C:precatalytic spliceosome"/>
    <property type="evidence" value="ECO:0007669"/>
    <property type="project" value="TreeGrafter"/>
</dbReference>
<evidence type="ECO:0000256" key="4">
    <source>
        <dbReference type="ARBA" id="ARBA00014158"/>
    </source>
</evidence>
<dbReference type="PRINTS" id="PR00853">
    <property type="entry name" value="XPGRADSUPER"/>
</dbReference>
<dbReference type="Gene3D" id="1.10.150.20">
    <property type="entry name" value="5' to 3' exonuclease, C-terminal subdomain"/>
    <property type="match status" value="1"/>
</dbReference>
<dbReference type="GO" id="GO:0006397">
    <property type="term" value="P:mRNA processing"/>
    <property type="evidence" value="ECO:0007669"/>
    <property type="project" value="UniProtKB-KW"/>
</dbReference>
<evidence type="ECO:0000256" key="9">
    <source>
        <dbReference type="ARBA" id="ARBA00022801"/>
    </source>
</evidence>
<dbReference type="SMART" id="SM00279">
    <property type="entry name" value="HhH2"/>
    <property type="match status" value="1"/>
</dbReference>
<dbReference type="PANTHER" id="PTHR13296">
    <property type="entry name" value="BCAS2 PROTEIN"/>
    <property type="match status" value="1"/>
</dbReference>
<dbReference type="GO" id="GO:0016787">
    <property type="term" value="F:hydrolase activity"/>
    <property type="evidence" value="ECO:0007669"/>
    <property type="project" value="UniProtKB-KW"/>
</dbReference>
<evidence type="ECO:0000256" key="11">
    <source>
        <dbReference type="ARBA" id="ARBA00023187"/>
    </source>
</evidence>
<dbReference type="PANTHER" id="PTHR13296:SF0">
    <property type="entry name" value="PRE-MRNA-SPLICING FACTOR SPF27"/>
    <property type="match status" value="1"/>
</dbReference>
<keyword evidence="11" id="KW-0508">mRNA splicing</keyword>
<evidence type="ECO:0000259" key="16">
    <source>
        <dbReference type="SMART" id="SM00485"/>
    </source>
</evidence>
<keyword evidence="7" id="KW-0479">Metal-binding</keyword>
<keyword evidence="18" id="KW-1185">Reference proteome</keyword>
<sequence>MGVTGIWEHMQKYAEQIPTSTLRAKTLAIDGHIWLYESSRGCANHFMSGASYLVTFFNRIQRLQEIGVRPVVVFDMISNEFRSYSNSGNLHIKKSKRSGGNGWNLDAHNELKKRVYNAQVLLNNMGVPVVMGSSDGEAQCAQLEQAGLVDGCITSDFDFFLYGGRNLYKVDFKNGGRDVDGFVNLFSMDKFESTQCLTRNRLVALALLLGCDYLQGGVNRVGIVTAREIISEFSINDDDHALTILDRFGSYFRGEIPVRASDSNIKKKLRKSKIVLPEGFPNSDIFIEATSIYLCPEVKEKKQLPPVPQRNMSKVEGILTRECGWTSKRFSQEVGRSRRRSQKIESTQSRKLTEFFPTVRRSGSNCSVNYDVLAQKHSRREWAALQRLRANARLYDKMEDTPEDSKAVSKSNGVRRRPPKRRLAEGSVSCSSSKCRRLENSPNIDMAVLALTGTAGLSAEQDEQVLVDALPYLDTEYNDADRQTALRLIEQECKIFRPTKNYLKHLPVPDFDVFLSPCMLKEQARMSKKQEMPKLDMSRCELPCPSGTSRAGDKVQWRKAIKNAKAQNEHLVMRQINLELMEEYAAETYLRRNKELEQLCTEAERELRRTKEQVMEIHARRKMAQLEAGRQLRELEGSWVAMVTNNYRMELANNQLAAENAQMAKRLRLSPAALEKLN</sequence>
<dbReference type="Pfam" id="PF00867">
    <property type="entry name" value="XPG_I"/>
    <property type="match status" value="1"/>
</dbReference>
<dbReference type="AlphaFoldDB" id="A0AAN8FRZ5"/>
<evidence type="ECO:0000259" key="15">
    <source>
        <dbReference type="SMART" id="SM00484"/>
    </source>
</evidence>
<dbReference type="SMART" id="SM00485">
    <property type="entry name" value="XPGN"/>
    <property type="match status" value="1"/>
</dbReference>
<comment type="caution">
    <text evidence="17">The sequence shown here is derived from an EMBL/GenBank/DDBJ whole genome shotgun (WGS) entry which is preliminary data.</text>
</comment>
<evidence type="ECO:0000256" key="3">
    <source>
        <dbReference type="ARBA" id="ARBA00010788"/>
    </source>
</evidence>
<evidence type="ECO:0000313" key="17">
    <source>
        <dbReference type="EMBL" id="KAK5975340.1"/>
    </source>
</evidence>
<accession>A0AAN8FRZ5</accession>
<dbReference type="GO" id="GO:0046872">
    <property type="term" value="F:metal ion binding"/>
    <property type="evidence" value="ECO:0007669"/>
    <property type="project" value="UniProtKB-KW"/>
</dbReference>
<feature type="domain" description="XPG N-terminal" evidence="16">
    <location>
        <begin position="1"/>
        <end position="96"/>
    </location>
</feature>
<dbReference type="InterPro" id="IPR029060">
    <property type="entry name" value="PIN-like_dom_sf"/>
</dbReference>
<evidence type="ECO:0000256" key="13">
    <source>
        <dbReference type="SAM" id="Coils"/>
    </source>
</evidence>
<feature type="coiled-coil region" evidence="13">
    <location>
        <begin position="586"/>
        <end position="620"/>
    </location>
</feature>
<evidence type="ECO:0000256" key="7">
    <source>
        <dbReference type="ARBA" id="ARBA00022723"/>
    </source>
</evidence>
<dbReference type="GO" id="GO:0008380">
    <property type="term" value="P:RNA splicing"/>
    <property type="evidence" value="ECO:0007669"/>
    <property type="project" value="UniProtKB-KW"/>
</dbReference>
<proteinExistence type="inferred from homology"/>
<comment type="similarity">
    <text evidence="3">Belongs to the SPF27 family.</text>
</comment>
<evidence type="ECO:0000256" key="8">
    <source>
        <dbReference type="ARBA" id="ARBA00022728"/>
    </source>
</evidence>
<organism evidence="17 18">
    <name type="scientific">Trichostrongylus colubriformis</name>
    <name type="common">Black scour worm</name>
    <dbReference type="NCBI Taxonomy" id="6319"/>
    <lineage>
        <taxon>Eukaryota</taxon>
        <taxon>Metazoa</taxon>
        <taxon>Ecdysozoa</taxon>
        <taxon>Nematoda</taxon>
        <taxon>Chromadorea</taxon>
        <taxon>Rhabditida</taxon>
        <taxon>Rhabditina</taxon>
        <taxon>Rhabditomorpha</taxon>
        <taxon>Strongyloidea</taxon>
        <taxon>Trichostrongylidae</taxon>
        <taxon>Trichostrongylus</taxon>
    </lineage>
</organism>
<comment type="subcellular location">
    <subcellularLocation>
        <location evidence="2">Nucleus</location>
    </subcellularLocation>
</comment>
<dbReference type="InterPro" id="IPR008409">
    <property type="entry name" value="SPF27"/>
</dbReference>
<dbReference type="Pfam" id="PF00752">
    <property type="entry name" value="XPG_N"/>
    <property type="match status" value="1"/>
</dbReference>
<dbReference type="GO" id="GO:0000974">
    <property type="term" value="C:Prp19 complex"/>
    <property type="evidence" value="ECO:0007669"/>
    <property type="project" value="TreeGrafter"/>
</dbReference>
<dbReference type="GO" id="GO:0003677">
    <property type="term" value="F:DNA binding"/>
    <property type="evidence" value="ECO:0007669"/>
    <property type="project" value="InterPro"/>
</dbReference>
<dbReference type="InterPro" id="IPR006086">
    <property type="entry name" value="XPG-I_dom"/>
</dbReference>
<keyword evidence="8" id="KW-0747">Spliceosome</keyword>
<protein>
    <recommendedName>
        <fullName evidence="4">Pre-mRNA-splicing factor SPF27</fullName>
    </recommendedName>
</protein>
<keyword evidence="6" id="KW-0540">Nuclease</keyword>
<evidence type="ECO:0000256" key="1">
    <source>
        <dbReference type="ARBA" id="ARBA00001946"/>
    </source>
</evidence>
<dbReference type="GO" id="GO:0004518">
    <property type="term" value="F:nuclease activity"/>
    <property type="evidence" value="ECO:0007669"/>
    <property type="project" value="UniProtKB-KW"/>
</dbReference>
<evidence type="ECO:0000256" key="12">
    <source>
        <dbReference type="ARBA" id="ARBA00023242"/>
    </source>
</evidence>
<reference evidence="17 18" key="1">
    <citation type="submission" date="2019-10" db="EMBL/GenBank/DDBJ databases">
        <title>Assembly and Annotation for the nematode Trichostrongylus colubriformis.</title>
        <authorList>
            <person name="Martin J."/>
        </authorList>
    </citation>
    <scope>NUCLEOTIDE SEQUENCE [LARGE SCALE GENOMIC DNA]</scope>
    <source>
        <strain evidence="17">G859</strain>
        <tissue evidence="17">Whole worm</tissue>
    </source>
</reference>
<evidence type="ECO:0000256" key="14">
    <source>
        <dbReference type="SAM" id="MobiDB-lite"/>
    </source>
</evidence>
<dbReference type="InterPro" id="IPR008918">
    <property type="entry name" value="HhH2"/>
</dbReference>
<evidence type="ECO:0000313" key="18">
    <source>
        <dbReference type="Proteomes" id="UP001331761"/>
    </source>
</evidence>
<dbReference type="InterPro" id="IPR036279">
    <property type="entry name" value="5-3_exonuclease_C_sf"/>
</dbReference>
<feature type="region of interest" description="Disordered" evidence="14">
    <location>
        <begin position="399"/>
        <end position="427"/>
    </location>
</feature>
<gene>
    <name evidence="17" type="ORF">GCK32_001529</name>
</gene>
<dbReference type="Gene3D" id="3.40.50.1010">
    <property type="entry name" value="5'-nuclease"/>
    <property type="match status" value="1"/>
</dbReference>
<keyword evidence="13" id="KW-0175">Coiled coil</keyword>
<keyword evidence="5" id="KW-0507">mRNA processing</keyword>
<dbReference type="InterPro" id="IPR006084">
    <property type="entry name" value="XPG/Rad2"/>
</dbReference>
<evidence type="ECO:0000256" key="6">
    <source>
        <dbReference type="ARBA" id="ARBA00022722"/>
    </source>
</evidence>
<dbReference type="EMBL" id="WIXE01013157">
    <property type="protein sequence ID" value="KAK5975340.1"/>
    <property type="molecule type" value="Genomic_DNA"/>
</dbReference>
<keyword evidence="12" id="KW-0539">Nucleus</keyword>
<name>A0AAN8FRZ5_TRICO</name>
<evidence type="ECO:0000256" key="5">
    <source>
        <dbReference type="ARBA" id="ARBA00022664"/>
    </source>
</evidence>
<dbReference type="SUPFAM" id="SSF88723">
    <property type="entry name" value="PIN domain-like"/>
    <property type="match status" value="1"/>
</dbReference>
<feature type="domain" description="XPG-I" evidence="15">
    <location>
        <begin position="123"/>
        <end position="197"/>
    </location>
</feature>
<dbReference type="InterPro" id="IPR006085">
    <property type="entry name" value="XPG_DNA_repair_N"/>
</dbReference>